<comment type="caution">
    <text evidence="1">The sequence shown here is derived from an EMBL/GenBank/DDBJ whole genome shotgun (WGS) entry which is preliminary data.</text>
</comment>
<evidence type="ECO:0000313" key="1">
    <source>
        <dbReference type="EMBL" id="KAG0539264.1"/>
    </source>
</evidence>
<dbReference type="Proteomes" id="UP000807115">
    <property type="component" value="Chromosome 3"/>
</dbReference>
<reference evidence="1" key="2">
    <citation type="submission" date="2020-10" db="EMBL/GenBank/DDBJ databases">
        <authorList>
            <person name="Cooper E.A."/>
            <person name="Brenton Z.W."/>
            <person name="Flinn B.S."/>
            <person name="Jenkins J."/>
            <person name="Shu S."/>
            <person name="Flowers D."/>
            <person name="Luo F."/>
            <person name="Wang Y."/>
            <person name="Xia P."/>
            <person name="Barry K."/>
            <person name="Daum C."/>
            <person name="Lipzen A."/>
            <person name="Yoshinaga Y."/>
            <person name="Schmutz J."/>
            <person name="Saski C."/>
            <person name="Vermerris W."/>
            <person name="Kresovich S."/>
        </authorList>
    </citation>
    <scope>NUCLEOTIDE SEQUENCE</scope>
</reference>
<accession>A0A921RF87</accession>
<reference evidence="1" key="1">
    <citation type="journal article" date="2019" name="BMC Genomics">
        <title>A new reference genome for Sorghum bicolor reveals high levels of sequence similarity between sweet and grain genotypes: implications for the genetics of sugar metabolism.</title>
        <authorList>
            <person name="Cooper E.A."/>
            <person name="Brenton Z.W."/>
            <person name="Flinn B.S."/>
            <person name="Jenkins J."/>
            <person name="Shu S."/>
            <person name="Flowers D."/>
            <person name="Luo F."/>
            <person name="Wang Y."/>
            <person name="Xia P."/>
            <person name="Barry K."/>
            <person name="Daum C."/>
            <person name="Lipzen A."/>
            <person name="Yoshinaga Y."/>
            <person name="Schmutz J."/>
            <person name="Saski C."/>
            <person name="Vermerris W."/>
            <person name="Kresovich S."/>
        </authorList>
    </citation>
    <scope>NUCLEOTIDE SEQUENCE</scope>
</reference>
<dbReference type="EMBL" id="CM027682">
    <property type="protein sequence ID" value="KAG0539264.1"/>
    <property type="molecule type" value="Genomic_DNA"/>
</dbReference>
<dbReference type="AlphaFoldDB" id="A0A921RF87"/>
<gene>
    <name evidence="1" type="ORF">BDA96_03G307900</name>
</gene>
<evidence type="ECO:0000313" key="2">
    <source>
        <dbReference type="Proteomes" id="UP000807115"/>
    </source>
</evidence>
<organism evidence="1 2">
    <name type="scientific">Sorghum bicolor</name>
    <name type="common">Sorghum</name>
    <name type="synonym">Sorghum vulgare</name>
    <dbReference type="NCBI Taxonomy" id="4558"/>
    <lineage>
        <taxon>Eukaryota</taxon>
        <taxon>Viridiplantae</taxon>
        <taxon>Streptophyta</taxon>
        <taxon>Embryophyta</taxon>
        <taxon>Tracheophyta</taxon>
        <taxon>Spermatophyta</taxon>
        <taxon>Magnoliopsida</taxon>
        <taxon>Liliopsida</taxon>
        <taxon>Poales</taxon>
        <taxon>Poaceae</taxon>
        <taxon>PACMAD clade</taxon>
        <taxon>Panicoideae</taxon>
        <taxon>Andropogonodae</taxon>
        <taxon>Andropogoneae</taxon>
        <taxon>Sorghinae</taxon>
        <taxon>Sorghum</taxon>
    </lineage>
</organism>
<sequence length="90" mass="10096">MDSSDCPPWIDPGNAFRVHVSVEKYVVNSDYGESVAMAAQQHVVWFDLTSSCNLSKFLEEMKSKIIWGREQQVIVWGLDKETAGDGQICS</sequence>
<name>A0A921RF87_SORBI</name>
<protein>
    <submittedName>
        <fullName evidence="1">Uncharacterized protein</fullName>
    </submittedName>
</protein>
<proteinExistence type="predicted"/>